<dbReference type="Proteomes" id="UP000297703">
    <property type="component" value="Unassembled WGS sequence"/>
</dbReference>
<evidence type="ECO:0000313" key="2">
    <source>
        <dbReference type="Proteomes" id="UP000297703"/>
    </source>
</evidence>
<gene>
    <name evidence="1" type="ORF">DR999_PMT11016</name>
</gene>
<dbReference type="EMBL" id="QXTE01000098">
    <property type="protein sequence ID" value="TFK06275.1"/>
    <property type="molecule type" value="Genomic_DNA"/>
</dbReference>
<sequence>MEGRCCRLREGGGGAGTMGQGTGPGLNMLVTPTPTQIDFALFTKFFPPHFVFLRRPTQGRGEATCLKLKELFNVMDCQLCCQPQRVPSAPLCSEELLDKTAPEPPRRFTTAVTYQLVIYKGCFSCFSSISG</sequence>
<keyword evidence="1" id="KW-0223">Dioxygenase</keyword>
<reference evidence="1 2" key="2">
    <citation type="submission" date="2019-04" db="EMBL/GenBank/DDBJ databases">
        <title>The genome sequence of big-headed turtle.</title>
        <authorList>
            <person name="Gong S."/>
        </authorList>
    </citation>
    <scope>NUCLEOTIDE SEQUENCE [LARGE SCALE GENOMIC DNA]</scope>
    <source>
        <strain evidence="1">DO16091913</strain>
        <tissue evidence="1">Muscle</tissue>
    </source>
</reference>
<comment type="caution">
    <text evidence="1">The sequence shown here is derived from an EMBL/GenBank/DDBJ whole genome shotgun (WGS) entry which is preliminary data.</text>
</comment>
<name>A0A4D9ECS2_9SAUR</name>
<protein>
    <submittedName>
        <fullName evidence="1">Procollagen-lysine,2-oxoglutarate 5-dioxygenase 2</fullName>
    </submittedName>
</protein>
<accession>A0A4D9ECS2</accession>
<keyword evidence="2" id="KW-1185">Reference proteome</keyword>
<keyword evidence="1" id="KW-0560">Oxidoreductase</keyword>
<dbReference type="AlphaFoldDB" id="A0A4D9ECS2"/>
<organism evidence="1 2">
    <name type="scientific">Platysternon megacephalum</name>
    <name type="common">big-headed turtle</name>
    <dbReference type="NCBI Taxonomy" id="55544"/>
    <lineage>
        <taxon>Eukaryota</taxon>
        <taxon>Metazoa</taxon>
        <taxon>Chordata</taxon>
        <taxon>Craniata</taxon>
        <taxon>Vertebrata</taxon>
        <taxon>Euteleostomi</taxon>
        <taxon>Archelosauria</taxon>
        <taxon>Testudinata</taxon>
        <taxon>Testudines</taxon>
        <taxon>Cryptodira</taxon>
        <taxon>Durocryptodira</taxon>
        <taxon>Testudinoidea</taxon>
        <taxon>Platysternidae</taxon>
        <taxon>Platysternon</taxon>
    </lineage>
</organism>
<proteinExistence type="predicted"/>
<reference evidence="1 2" key="1">
    <citation type="submission" date="2019-04" db="EMBL/GenBank/DDBJ databases">
        <title>Draft genome of the big-headed turtle Platysternon megacephalum.</title>
        <authorList>
            <person name="Gong S."/>
        </authorList>
    </citation>
    <scope>NUCLEOTIDE SEQUENCE [LARGE SCALE GENOMIC DNA]</scope>
    <source>
        <strain evidence="1">DO16091913</strain>
        <tissue evidence="1">Muscle</tissue>
    </source>
</reference>
<evidence type="ECO:0000313" key="1">
    <source>
        <dbReference type="EMBL" id="TFK06275.1"/>
    </source>
</evidence>
<dbReference type="GO" id="GO:0051213">
    <property type="term" value="F:dioxygenase activity"/>
    <property type="evidence" value="ECO:0007669"/>
    <property type="project" value="UniProtKB-KW"/>
</dbReference>